<sequence length="385" mass="41260">MHLWCGGPLTLLDPAGPHVGRPARPMTYYEVDLTPQHASRPVSLPSSGKGEFVGTAELTWWVEDPVAFVRAETTRVADRLLAHLLETAPRVTRHHSPRRAAGAQRALDTRLGRWPVPGLAVRCTVRLAPEWAPPPGSPSAAPTTASSPTGLLTGAEAVLLGFDGPVTRLFTAPAARKAALDLLAVAAAQRDPRDTHDAQGTRDTRDTRDTSEVPAARESLTHPLDVLRVYARDRIGPLLRARLDELELAAVPHAPTTHNAVALVRALHESGRRVAVVTDVSEEAVRRYVEPYRLPLDGIHGRCPHPAPLMPDPECLLRALRSLGVGADAGVLIGSTVAELTAAQQAGLRFVGLARNPTVEQDLRAAGCRVTVRSLTEVLAAARAR</sequence>
<reference evidence="3" key="1">
    <citation type="submission" date="2016-11" db="EMBL/GenBank/DDBJ databases">
        <authorList>
            <person name="Schniete J.K."/>
            <person name="Salih T."/>
            <person name="Algora Gallardo L."/>
            <person name="Martinez Fernandez S."/>
            <person name="Herron P.R."/>
        </authorList>
    </citation>
    <scope>NUCLEOTIDE SEQUENCE [LARGE SCALE GENOMIC DNA]</scope>
    <source>
        <strain evidence="3">DSM 41896</strain>
    </source>
</reference>
<dbReference type="AlphaFoldDB" id="A0A1V6MSI3"/>
<comment type="caution">
    <text evidence="2">The sequence shown here is derived from an EMBL/GenBank/DDBJ whole genome shotgun (WGS) entry which is preliminary data.</text>
</comment>
<dbReference type="PANTHER" id="PTHR43434:SF1">
    <property type="entry name" value="PHOSPHOGLYCOLATE PHOSPHATASE"/>
    <property type="match status" value="1"/>
</dbReference>
<dbReference type="GO" id="GO:0008967">
    <property type="term" value="F:phosphoglycolate phosphatase activity"/>
    <property type="evidence" value="ECO:0007669"/>
    <property type="project" value="TreeGrafter"/>
</dbReference>
<evidence type="ECO:0000313" key="3">
    <source>
        <dbReference type="Proteomes" id="UP000184286"/>
    </source>
</evidence>
<dbReference type="Proteomes" id="UP000184286">
    <property type="component" value="Unassembled WGS sequence"/>
</dbReference>
<organism evidence="2 3">
    <name type="scientific">Streptomyces phaeoluteigriseus</name>
    <dbReference type="NCBI Taxonomy" id="114686"/>
    <lineage>
        <taxon>Bacteria</taxon>
        <taxon>Bacillati</taxon>
        <taxon>Actinomycetota</taxon>
        <taxon>Actinomycetes</taxon>
        <taxon>Kitasatosporales</taxon>
        <taxon>Streptomycetaceae</taxon>
        <taxon>Streptomyces</taxon>
        <taxon>Streptomyces aurantiacus group</taxon>
    </lineage>
</organism>
<evidence type="ECO:0000256" key="1">
    <source>
        <dbReference type="SAM" id="MobiDB-lite"/>
    </source>
</evidence>
<dbReference type="InterPro" id="IPR023214">
    <property type="entry name" value="HAD_sf"/>
</dbReference>
<dbReference type="Pfam" id="PF00702">
    <property type="entry name" value="Hydrolase"/>
    <property type="match status" value="1"/>
</dbReference>
<dbReference type="SUPFAM" id="SSF56784">
    <property type="entry name" value="HAD-like"/>
    <property type="match status" value="1"/>
</dbReference>
<feature type="compositionally biased region" description="Basic and acidic residues" evidence="1">
    <location>
        <begin position="190"/>
        <end position="211"/>
    </location>
</feature>
<accession>A0A1V6MSI3</accession>
<dbReference type="InterPro" id="IPR050155">
    <property type="entry name" value="HAD-like_hydrolase_sf"/>
</dbReference>
<dbReference type="PANTHER" id="PTHR43434">
    <property type="entry name" value="PHOSPHOGLYCOLATE PHOSPHATASE"/>
    <property type="match status" value="1"/>
</dbReference>
<reference evidence="2 3" key="2">
    <citation type="submission" date="2017-02" db="EMBL/GenBank/DDBJ databases">
        <title>Draft genome sequence of Streptomyces phaeoluteigriseus type strain DSM41896.</title>
        <authorList>
            <person name="Salih T.S."/>
            <person name="Algora Gallardo L."/>
            <person name="Melo Santos T."/>
            <person name="Filgueira Martinez S."/>
            <person name="Herron P.R."/>
        </authorList>
    </citation>
    <scope>NUCLEOTIDE SEQUENCE [LARGE SCALE GENOMIC DNA]</scope>
    <source>
        <strain evidence="2 3">DSM 41896</strain>
    </source>
</reference>
<dbReference type="Gene3D" id="3.40.50.1000">
    <property type="entry name" value="HAD superfamily/HAD-like"/>
    <property type="match status" value="1"/>
</dbReference>
<feature type="region of interest" description="Disordered" evidence="1">
    <location>
        <begin position="188"/>
        <end position="217"/>
    </location>
</feature>
<dbReference type="CDD" id="cd01427">
    <property type="entry name" value="HAD_like"/>
    <property type="match status" value="1"/>
</dbReference>
<evidence type="ECO:0008006" key="4">
    <source>
        <dbReference type="Google" id="ProtNLM"/>
    </source>
</evidence>
<dbReference type="STRING" id="114686.BM536_011155"/>
<dbReference type="EMBL" id="MPOH02000011">
    <property type="protein sequence ID" value="OQD55217.1"/>
    <property type="molecule type" value="Genomic_DNA"/>
</dbReference>
<protein>
    <recommendedName>
        <fullName evidence="4">HAD family hydrolase</fullName>
    </recommendedName>
</protein>
<dbReference type="GO" id="GO:0005829">
    <property type="term" value="C:cytosol"/>
    <property type="evidence" value="ECO:0007669"/>
    <property type="project" value="TreeGrafter"/>
</dbReference>
<name>A0A1V6MSI3_9ACTN</name>
<dbReference type="InterPro" id="IPR036412">
    <property type="entry name" value="HAD-like_sf"/>
</dbReference>
<gene>
    <name evidence="2" type="ORF">BM536_011155</name>
</gene>
<evidence type="ECO:0000313" key="2">
    <source>
        <dbReference type="EMBL" id="OQD55217.1"/>
    </source>
</evidence>
<proteinExistence type="predicted"/>
<dbReference type="GO" id="GO:0006281">
    <property type="term" value="P:DNA repair"/>
    <property type="evidence" value="ECO:0007669"/>
    <property type="project" value="TreeGrafter"/>
</dbReference>